<dbReference type="Proteomes" id="UP001178322">
    <property type="component" value="Chromosome"/>
</dbReference>
<evidence type="ECO:0000313" key="2">
    <source>
        <dbReference type="Proteomes" id="UP001178322"/>
    </source>
</evidence>
<dbReference type="SUPFAM" id="SSF160379">
    <property type="entry name" value="SP0830-like"/>
    <property type="match status" value="1"/>
</dbReference>
<name>A0AAX3WP56_9BACI</name>
<gene>
    <name evidence="1" type="ORF">QNH24_14160</name>
</gene>
<dbReference type="PANTHER" id="PTHR36439:SF1">
    <property type="entry name" value="DUF1697 DOMAIN-CONTAINING PROTEIN"/>
    <property type="match status" value="1"/>
</dbReference>
<dbReference type="PIRSF" id="PIRSF008502">
    <property type="entry name" value="UCP008502"/>
    <property type="match status" value="1"/>
</dbReference>
<dbReference type="Pfam" id="PF08002">
    <property type="entry name" value="DUF1697"/>
    <property type="match status" value="1"/>
</dbReference>
<protein>
    <submittedName>
        <fullName evidence="1">DUF1697 domain-containing protein</fullName>
    </submittedName>
</protein>
<proteinExistence type="predicted"/>
<dbReference type="Gene3D" id="3.30.70.1280">
    <property type="entry name" value="SP0830-like domains"/>
    <property type="match status" value="1"/>
</dbReference>
<dbReference type="InterPro" id="IPR012545">
    <property type="entry name" value="DUF1697"/>
</dbReference>
<dbReference type="RefSeq" id="WP_283868222.1">
    <property type="nucleotide sequence ID" value="NZ_CP126101.1"/>
</dbReference>
<dbReference type="PANTHER" id="PTHR36439">
    <property type="entry name" value="BLL4334 PROTEIN"/>
    <property type="match status" value="1"/>
</dbReference>
<dbReference type="AlphaFoldDB" id="A0AAX3WP56"/>
<evidence type="ECO:0000313" key="1">
    <source>
        <dbReference type="EMBL" id="WHY49485.1"/>
    </source>
</evidence>
<organism evidence="1 2">
    <name type="scientific">Lysinibacillus pakistanensis</name>
    <dbReference type="NCBI Taxonomy" id="759811"/>
    <lineage>
        <taxon>Bacteria</taxon>
        <taxon>Bacillati</taxon>
        <taxon>Bacillota</taxon>
        <taxon>Bacilli</taxon>
        <taxon>Bacillales</taxon>
        <taxon>Bacillaceae</taxon>
        <taxon>Lysinibacillus</taxon>
    </lineage>
</organism>
<dbReference type="EMBL" id="CP126101">
    <property type="protein sequence ID" value="WHY49485.1"/>
    <property type="molecule type" value="Genomic_DNA"/>
</dbReference>
<accession>A0AAX3WP56</accession>
<sequence length="187" mass="21253">MTIYIALLKGINVGGHNKIIMAQLKNSLNQLALQNIRTYIQSGNIIFESNEYEEDLQKKIQNKINEDFGIFATVVIRTAEELRQIVRQCPFSKQKIIEAITSCKGECLHVAFLPASPAMADSEKYLSFTNTKELAVIQGRDVYLLFYDSIRNSKIGSKLDILGIPATVRNWKTLSKLLKMVEEFYSK</sequence>
<reference evidence="1" key="1">
    <citation type="submission" date="2023-05" db="EMBL/GenBank/DDBJ databases">
        <title>Comparative genomics of Bacillaceae isolates and their secondary metabolite potential.</title>
        <authorList>
            <person name="Song L."/>
            <person name="Nielsen L.J."/>
            <person name="Mohite O."/>
            <person name="Xu X."/>
            <person name="Weber T."/>
            <person name="Kovacs A.T."/>
        </authorList>
    </citation>
    <scope>NUCLEOTIDE SEQUENCE</scope>
    <source>
        <strain evidence="1">LY1</strain>
    </source>
</reference>